<accession>A0A951UN64</accession>
<evidence type="ECO:0000313" key="2">
    <source>
        <dbReference type="EMBL" id="MBW4660037.1"/>
    </source>
</evidence>
<dbReference type="Pfam" id="PF21828">
    <property type="entry name" value="DUF6888"/>
    <property type="match status" value="1"/>
</dbReference>
<dbReference type="EMBL" id="JAHHHD010000017">
    <property type="protein sequence ID" value="MBW4660037.1"/>
    <property type="molecule type" value="Genomic_DNA"/>
</dbReference>
<name>A0A951UN64_9CYAN</name>
<dbReference type="Proteomes" id="UP000757435">
    <property type="component" value="Unassembled WGS sequence"/>
</dbReference>
<organism evidence="2 3">
    <name type="scientific">Drouetiella hepatica Uher 2000/2452</name>
    <dbReference type="NCBI Taxonomy" id="904376"/>
    <lineage>
        <taxon>Bacteria</taxon>
        <taxon>Bacillati</taxon>
        <taxon>Cyanobacteriota</taxon>
        <taxon>Cyanophyceae</taxon>
        <taxon>Oculatellales</taxon>
        <taxon>Oculatellaceae</taxon>
        <taxon>Drouetiella</taxon>
    </lineage>
</organism>
<feature type="domain" description="DUF6888" evidence="1">
    <location>
        <begin position="1"/>
        <end position="40"/>
    </location>
</feature>
<dbReference type="AlphaFoldDB" id="A0A951UN64"/>
<protein>
    <recommendedName>
        <fullName evidence="1">DUF6888 domain-containing protein</fullName>
    </recommendedName>
</protein>
<reference evidence="2" key="2">
    <citation type="journal article" date="2022" name="Microbiol. Resour. Announc.">
        <title>Metagenome Sequencing to Explore Phylogenomics of Terrestrial Cyanobacteria.</title>
        <authorList>
            <person name="Ward R.D."/>
            <person name="Stajich J.E."/>
            <person name="Johansen J.R."/>
            <person name="Huntemann M."/>
            <person name="Clum A."/>
            <person name="Foster B."/>
            <person name="Foster B."/>
            <person name="Roux S."/>
            <person name="Palaniappan K."/>
            <person name="Varghese N."/>
            <person name="Mukherjee S."/>
            <person name="Reddy T.B.K."/>
            <person name="Daum C."/>
            <person name="Copeland A."/>
            <person name="Chen I.A."/>
            <person name="Ivanova N.N."/>
            <person name="Kyrpides N.C."/>
            <person name="Shapiro N."/>
            <person name="Eloe-Fadrosh E.A."/>
            <person name="Pietrasiak N."/>
        </authorList>
    </citation>
    <scope>NUCLEOTIDE SEQUENCE</scope>
    <source>
        <strain evidence="2">UHER 2000/2452</strain>
    </source>
</reference>
<reference evidence="2" key="1">
    <citation type="submission" date="2021-05" db="EMBL/GenBank/DDBJ databases">
        <authorList>
            <person name="Pietrasiak N."/>
            <person name="Ward R."/>
            <person name="Stajich J.E."/>
            <person name="Kurbessoian T."/>
        </authorList>
    </citation>
    <scope>NUCLEOTIDE SEQUENCE</scope>
    <source>
        <strain evidence="2">UHER 2000/2452</strain>
    </source>
</reference>
<sequence length="47" mass="5426">MLSTSYRDIQLFRFDDRTGITFIFAGEDLQVSVPPNGQWSFLNVTEL</sequence>
<evidence type="ECO:0000313" key="3">
    <source>
        <dbReference type="Proteomes" id="UP000757435"/>
    </source>
</evidence>
<comment type="caution">
    <text evidence="2">The sequence shown here is derived from an EMBL/GenBank/DDBJ whole genome shotgun (WGS) entry which is preliminary data.</text>
</comment>
<gene>
    <name evidence="2" type="ORF">KME15_15285</name>
</gene>
<proteinExistence type="predicted"/>
<evidence type="ECO:0000259" key="1">
    <source>
        <dbReference type="Pfam" id="PF21828"/>
    </source>
</evidence>
<dbReference type="InterPro" id="IPR054181">
    <property type="entry name" value="DUF6888"/>
</dbReference>